<dbReference type="PANTHER" id="PTHR43546">
    <property type="entry name" value="UPF0173 METAL-DEPENDENT HYDROLASE MJ1163-RELATED"/>
    <property type="match status" value="1"/>
</dbReference>
<comment type="caution">
    <text evidence="1">The sequence shown here is derived from an EMBL/GenBank/DDBJ whole genome shotgun (WGS) entry which is preliminary data.</text>
</comment>
<dbReference type="Pfam" id="PF13483">
    <property type="entry name" value="Lactamase_B_3"/>
    <property type="match status" value="1"/>
</dbReference>
<dbReference type="InterPro" id="IPR050114">
    <property type="entry name" value="UPF0173_UPF0282_UlaG_hydrolase"/>
</dbReference>
<dbReference type="SUPFAM" id="SSF56281">
    <property type="entry name" value="Metallo-hydrolase/oxidoreductase"/>
    <property type="match status" value="1"/>
</dbReference>
<dbReference type="PROSITE" id="PS51257">
    <property type="entry name" value="PROKAR_LIPOPROTEIN"/>
    <property type="match status" value="1"/>
</dbReference>
<dbReference type="EMBL" id="JAVHUL010000025">
    <property type="protein sequence ID" value="MDQ7917874.1"/>
    <property type="molecule type" value="Genomic_DNA"/>
</dbReference>
<dbReference type="PANTHER" id="PTHR43546:SF3">
    <property type="entry name" value="UPF0173 METAL-DEPENDENT HYDROLASE MJ1163"/>
    <property type="match status" value="1"/>
</dbReference>
<dbReference type="Proteomes" id="UP001230915">
    <property type="component" value="Unassembled WGS sequence"/>
</dbReference>
<proteinExistence type="predicted"/>
<organism evidence="1 2">
    <name type="scientific">Mesonia profundi</name>
    <dbReference type="NCBI Taxonomy" id="3070998"/>
    <lineage>
        <taxon>Bacteria</taxon>
        <taxon>Pseudomonadati</taxon>
        <taxon>Bacteroidota</taxon>
        <taxon>Flavobacteriia</taxon>
        <taxon>Flavobacteriales</taxon>
        <taxon>Flavobacteriaceae</taxon>
        <taxon>Mesonia</taxon>
    </lineage>
</organism>
<protein>
    <submittedName>
        <fullName evidence="1">MBL fold metallo-hydrolase</fullName>
    </submittedName>
</protein>
<accession>A0ABU1A4R5</accession>
<sequence>MKKIPLLLAFTLVTFLSCKNEADKKIDISDPVAEQKAEQDEVKITPIEHASMILSMGDFVLYIDPTGKKNYYKGQQAPTHIFITDIHGDHFDMKTIKYIFTEGVKIIAPKAVIDQLPQEIHPNTIMMKNGDEKKIDGLLVETIPMYNMRKEALEYHPKGRGNGYVLSWKDERIYISGDTEDIPEMRNLKGITKAFVCMNLPYTMPVSTAADAVLDFEPKVVYPYHYKGENGYADVRKFANIIKTNRPNTKVELLTWYKDEPKKKNIE</sequence>
<evidence type="ECO:0000313" key="1">
    <source>
        <dbReference type="EMBL" id="MDQ7917874.1"/>
    </source>
</evidence>
<dbReference type="InterPro" id="IPR036866">
    <property type="entry name" value="RibonucZ/Hydroxyglut_hydro"/>
</dbReference>
<gene>
    <name evidence="1" type="ORF">RBU60_09835</name>
</gene>
<name>A0ABU1A4R5_9FLAO</name>
<evidence type="ECO:0000313" key="2">
    <source>
        <dbReference type="Proteomes" id="UP001230915"/>
    </source>
</evidence>
<dbReference type="Gene3D" id="3.60.15.10">
    <property type="entry name" value="Ribonuclease Z/Hydroxyacylglutathione hydrolase-like"/>
    <property type="match status" value="1"/>
</dbReference>
<reference evidence="1 2" key="1">
    <citation type="submission" date="2023-08" db="EMBL/GenBank/DDBJ databases">
        <title>Mesonia sp. MT50, isolated from deep-sea sediment of the Mariana Trench.</title>
        <authorList>
            <person name="Fu H."/>
        </authorList>
    </citation>
    <scope>NUCLEOTIDE SEQUENCE [LARGE SCALE GENOMIC DNA]</scope>
    <source>
        <strain evidence="1 2">MT50</strain>
    </source>
</reference>
<dbReference type="RefSeq" id="WP_308864738.1">
    <property type="nucleotide sequence ID" value="NZ_JAVHUL010000025.1"/>
</dbReference>
<keyword evidence="2" id="KW-1185">Reference proteome</keyword>